<dbReference type="KEGG" id="ppso:QPJ95_20680"/>
<dbReference type="SUPFAM" id="SSF101307">
    <property type="entry name" value="YutG-like"/>
    <property type="match status" value="1"/>
</dbReference>
<comment type="subcellular location">
    <subcellularLocation>
        <location evidence="1">Cell inner membrane</location>
        <topology evidence="1">Multi-pass membrane protein</topology>
    </subcellularLocation>
</comment>
<dbReference type="PANTHER" id="PTHR36305">
    <property type="entry name" value="PHOSPHATIDYLGLYCEROPHOSPHATASE A"/>
    <property type="match status" value="1"/>
</dbReference>
<organism evidence="4 5">
    <name type="scientific">Parasedimentitalea psychrophila</name>
    <dbReference type="NCBI Taxonomy" id="2997337"/>
    <lineage>
        <taxon>Bacteria</taxon>
        <taxon>Pseudomonadati</taxon>
        <taxon>Pseudomonadota</taxon>
        <taxon>Alphaproteobacteria</taxon>
        <taxon>Rhodobacterales</taxon>
        <taxon>Paracoccaceae</taxon>
        <taxon>Parasedimentitalea</taxon>
    </lineage>
</organism>
<dbReference type="GO" id="GO:0009395">
    <property type="term" value="P:phospholipid catabolic process"/>
    <property type="evidence" value="ECO:0007669"/>
    <property type="project" value="UniProtKB-KW"/>
</dbReference>
<dbReference type="InterPro" id="IPR036681">
    <property type="entry name" value="PgpA-like_sf"/>
</dbReference>
<keyword evidence="1" id="KW-1208">Phospholipid metabolism</keyword>
<comment type="pathway">
    <text evidence="1">Phospholipid metabolism; phosphatidylglycerol biosynthesis; phosphatidylglycerol from CDP-diacylglycerol: step 2/2.</text>
</comment>
<accession>A0A9Y2KY89</accession>
<comment type="catalytic activity">
    <reaction evidence="1">
        <text>a 1,2-diacyl-sn-glycero-3-phospho-(1'-sn-glycero-3'-phosphate) + H2O = a 1,2-diacyl-sn-glycero-3-phospho-(1'-sn-glycerol) + phosphate</text>
        <dbReference type="Rhea" id="RHEA:33751"/>
        <dbReference type="ChEBI" id="CHEBI:15377"/>
        <dbReference type="ChEBI" id="CHEBI:43474"/>
        <dbReference type="ChEBI" id="CHEBI:60110"/>
        <dbReference type="ChEBI" id="CHEBI:64716"/>
        <dbReference type="EC" id="3.1.3.27"/>
    </reaction>
</comment>
<gene>
    <name evidence="4" type="ORF">QPJ95_20680</name>
</gene>
<sequence length="170" mass="18097">MNRLAQLTATVGGIGYLRPAPGTWGSLAALPLAWGFHTLGGMPLLALAVVGTFVKGIWATKEMTEGSEDHDPSEIVIDEVAGQFIALLPLSYASWMHGIDILAMWPGWIAAFALFRLFDITKPGPIGRADRRGDALGVMLDDVIAGLFAAIGVVLLAGFWHGLLQPMFGL</sequence>
<dbReference type="GO" id="GO:0046872">
    <property type="term" value="F:metal ion binding"/>
    <property type="evidence" value="ECO:0007669"/>
    <property type="project" value="UniProtKB-KW"/>
</dbReference>
<feature type="transmembrane region" description="Helical" evidence="2">
    <location>
        <begin position="35"/>
        <end position="54"/>
    </location>
</feature>
<feature type="transmembrane region" description="Helical" evidence="2">
    <location>
        <begin position="139"/>
        <end position="160"/>
    </location>
</feature>
<dbReference type="RefSeq" id="WP_270918145.1">
    <property type="nucleotide sequence ID" value="NZ_CP127247.1"/>
</dbReference>
<dbReference type="PANTHER" id="PTHR36305:SF1">
    <property type="entry name" value="PHOSPHATIDYLGLYCEROPHOSPHATASE A"/>
    <property type="match status" value="1"/>
</dbReference>
<keyword evidence="1 2" id="KW-0472">Membrane</keyword>
<keyword evidence="1" id="KW-0997">Cell inner membrane</keyword>
<dbReference type="CDD" id="cd06971">
    <property type="entry name" value="PgpA"/>
    <property type="match status" value="1"/>
</dbReference>
<comment type="cofactor">
    <cofactor evidence="1">
        <name>Mg(2+)</name>
        <dbReference type="ChEBI" id="CHEBI:18420"/>
    </cofactor>
</comment>
<keyword evidence="1" id="KW-0595">Phospholipid degradation</keyword>
<keyword evidence="1" id="KW-0378">Hydrolase</keyword>
<dbReference type="PIRSF" id="PIRSF006162">
    <property type="entry name" value="PgpA"/>
    <property type="match status" value="1"/>
</dbReference>
<dbReference type="EMBL" id="CP127247">
    <property type="protein sequence ID" value="WIY24883.1"/>
    <property type="molecule type" value="Genomic_DNA"/>
</dbReference>
<keyword evidence="1" id="KW-0479">Metal-binding</keyword>
<evidence type="ECO:0000256" key="1">
    <source>
        <dbReference type="PIRNR" id="PIRNR006162"/>
    </source>
</evidence>
<dbReference type="InterPro" id="IPR007686">
    <property type="entry name" value="YutG/PgpA"/>
</dbReference>
<feature type="domain" description="YutG/PgpA" evidence="3">
    <location>
        <begin position="8"/>
        <end position="156"/>
    </location>
</feature>
<evidence type="ECO:0000259" key="3">
    <source>
        <dbReference type="Pfam" id="PF04608"/>
    </source>
</evidence>
<comment type="function">
    <text evidence="1">Lipid phosphatase which dephosphorylates phosphatidylglycerophosphate (PGP) to phosphatidylglycerol (PG).</text>
</comment>
<dbReference type="GO" id="GO:0005886">
    <property type="term" value="C:plasma membrane"/>
    <property type="evidence" value="ECO:0007669"/>
    <property type="project" value="UniProtKB-SubCell"/>
</dbReference>
<name>A0A9Y2KY89_9RHOB</name>
<keyword evidence="1" id="KW-0460">Magnesium</keyword>
<feature type="transmembrane region" description="Helical" evidence="2">
    <location>
        <begin position="101"/>
        <end position="118"/>
    </location>
</feature>
<dbReference type="EC" id="3.1.3.27" evidence="1"/>
<reference evidence="4 5" key="1">
    <citation type="submission" date="2023-06" db="EMBL/GenBank/DDBJ databases">
        <title>Parasedimentitalea psychrophila sp. nov., a psychrophilic bacterium isolated from deep-sea sediment.</title>
        <authorList>
            <person name="Li A."/>
        </authorList>
    </citation>
    <scope>NUCLEOTIDE SEQUENCE [LARGE SCALE GENOMIC DNA]</scope>
    <source>
        <strain evidence="4 5">QS115</strain>
    </source>
</reference>
<evidence type="ECO:0000313" key="4">
    <source>
        <dbReference type="EMBL" id="WIY24883.1"/>
    </source>
</evidence>
<keyword evidence="1" id="KW-0442">Lipid degradation</keyword>
<keyword evidence="1" id="KW-0443">Lipid metabolism</keyword>
<dbReference type="Proteomes" id="UP001238334">
    <property type="component" value="Chromosome"/>
</dbReference>
<evidence type="ECO:0000256" key="2">
    <source>
        <dbReference type="SAM" id="Phobius"/>
    </source>
</evidence>
<dbReference type="Pfam" id="PF04608">
    <property type="entry name" value="PgpA"/>
    <property type="match status" value="1"/>
</dbReference>
<keyword evidence="5" id="KW-1185">Reference proteome</keyword>
<protein>
    <recommendedName>
        <fullName evidence="1">Phosphatidylglycerophosphatase A</fullName>
        <ecNumber evidence="1">3.1.3.27</ecNumber>
    </recommendedName>
    <alternativeName>
        <fullName evidence="1">Phosphatidylglycerolphosphate phosphatase A</fullName>
    </alternativeName>
</protein>
<keyword evidence="2" id="KW-1133">Transmembrane helix</keyword>
<dbReference type="AlphaFoldDB" id="A0A9Y2KY89"/>
<keyword evidence="1" id="KW-1003">Cell membrane</keyword>
<dbReference type="GO" id="GO:0008962">
    <property type="term" value="F:phosphatidylglycerophosphatase activity"/>
    <property type="evidence" value="ECO:0007669"/>
    <property type="project" value="UniProtKB-EC"/>
</dbReference>
<evidence type="ECO:0000313" key="5">
    <source>
        <dbReference type="Proteomes" id="UP001238334"/>
    </source>
</evidence>
<keyword evidence="1 2" id="KW-0812">Transmembrane</keyword>
<proteinExistence type="predicted"/>
<dbReference type="InterPro" id="IPR026037">
    <property type="entry name" value="PgpA"/>
</dbReference>